<evidence type="ECO:0000313" key="2">
    <source>
        <dbReference type="EMBL" id="BCJ27650.1"/>
    </source>
</evidence>
<sequence>MTELHQLARLIRSKNAGPFELTIDVMFADEASYRRVVDAGVLGAERIAALYRVDPADVRLFRADVALAIKVSLPRPTPSGSPTDTDIFGGQFHSPIVCLEVP</sequence>
<dbReference type="OrthoDB" id="3296885at2"/>
<organism evidence="2 3">
    <name type="scientific">Actinocatenispora sera</name>
    <dbReference type="NCBI Taxonomy" id="390989"/>
    <lineage>
        <taxon>Bacteria</taxon>
        <taxon>Bacillati</taxon>
        <taxon>Actinomycetota</taxon>
        <taxon>Actinomycetes</taxon>
        <taxon>Micromonosporales</taxon>
        <taxon>Micromonosporaceae</taxon>
        <taxon>Actinocatenispora</taxon>
    </lineage>
</organism>
<gene>
    <name evidence="2" type="ORF">Asera_17580</name>
</gene>
<feature type="domain" description="DUF4387" evidence="1">
    <location>
        <begin position="4"/>
        <end position="98"/>
    </location>
</feature>
<dbReference type="AlphaFoldDB" id="A0A810KWP1"/>
<dbReference type="Proteomes" id="UP000680750">
    <property type="component" value="Chromosome"/>
</dbReference>
<accession>A0A810KWP1</accession>
<evidence type="ECO:0000259" key="1">
    <source>
        <dbReference type="Pfam" id="PF14330"/>
    </source>
</evidence>
<dbReference type="EMBL" id="AP023354">
    <property type="protein sequence ID" value="BCJ27650.1"/>
    <property type="molecule type" value="Genomic_DNA"/>
</dbReference>
<dbReference type="KEGG" id="aser:Asera_17580"/>
<dbReference type="RefSeq" id="WP_030449019.1">
    <property type="nucleotide sequence ID" value="NZ_AP023354.1"/>
</dbReference>
<dbReference type="Pfam" id="PF14330">
    <property type="entry name" value="DUF4387"/>
    <property type="match status" value="1"/>
</dbReference>
<keyword evidence="3" id="KW-1185">Reference proteome</keyword>
<protein>
    <submittedName>
        <fullName evidence="2">Acyl-CoA synthetase</fullName>
    </submittedName>
</protein>
<name>A0A810KWP1_9ACTN</name>
<proteinExistence type="predicted"/>
<reference evidence="2" key="1">
    <citation type="submission" date="2020-08" db="EMBL/GenBank/DDBJ databases">
        <title>Whole genome shotgun sequence of Actinocatenispora sera NBRC 101916.</title>
        <authorList>
            <person name="Komaki H."/>
            <person name="Tamura T."/>
        </authorList>
    </citation>
    <scope>NUCLEOTIDE SEQUENCE</scope>
    <source>
        <strain evidence="2">NBRC 101916</strain>
    </source>
</reference>
<evidence type="ECO:0000313" key="3">
    <source>
        <dbReference type="Proteomes" id="UP000680750"/>
    </source>
</evidence>
<dbReference type="InterPro" id="IPR025496">
    <property type="entry name" value="DUF4387"/>
</dbReference>